<accession>A0A511QY65</accession>
<comment type="function">
    <text evidence="5">Specifically methylates the pseudouridine at position 1915 (m3Psi1915) in 23S rRNA.</text>
</comment>
<dbReference type="PIRSF" id="PIRSF004505">
    <property type="entry name" value="MT_bac"/>
    <property type="match status" value="1"/>
</dbReference>
<dbReference type="HAMAP" id="MF_00658">
    <property type="entry name" value="23SrRNA_methyltr_H"/>
    <property type="match status" value="1"/>
</dbReference>
<dbReference type="OrthoDB" id="9806643at2"/>
<gene>
    <name evidence="5 6" type="primary">rlmH</name>
    <name evidence="6" type="ORF">MHY01S_05070</name>
</gene>
<dbReference type="CDD" id="cd18081">
    <property type="entry name" value="RlmH-like"/>
    <property type="match status" value="1"/>
</dbReference>
<evidence type="ECO:0000256" key="3">
    <source>
        <dbReference type="ARBA" id="ARBA00022691"/>
    </source>
</evidence>
<keyword evidence="2 5" id="KW-0808">Transferase</keyword>
<evidence type="ECO:0000256" key="5">
    <source>
        <dbReference type="HAMAP-Rule" id="MF_00658"/>
    </source>
</evidence>
<dbReference type="SUPFAM" id="SSF75217">
    <property type="entry name" value="alpha/beta knot"/>
    <property type="match status" value="1"/>
</dbReference>
<dbReference type="EC" id="2.1.1.177" evidence="5"/>
<evidence type="ECO:0000313" key="7">
    <source>
        <dbReference type="Proteomes" id="UP000321197"/>
    </source>
</evidence>
<name>A0A511QY65_9DEIN</name>
<evidence type="ECO:0000313" key="6">
    <source>
        <dbReference type="EMBL" id="GEM82341.1"/>
    </source>
</evidence>
<dbReference type="InterPro" id="IPR029028">
    <property type="entry name" value="Alpha/beta_knot_MTases"/>
</dbReference>
<proteinExistence type="inferred from homology"/>
<dbReference type="AlphaFoldDB" id="A0A511QY65"/>
<dbReference type="RefSeq" id="WP_119341173.1">
    <property type="nucleotide sequence ID" value="NZ_BJXL01000009.1"/>
</dbReference>
<feature type="binding site" evidence="5">
    <location>
        <begin position="112"/>
        <end position="117"/>
    </location>
    <ligand>
        <name>S-adenosyl-L-methionine</name>
        <dbReference type="ChEBI" id="CHEBI:59789"/>
    </ligand>
</feature>
<protein>
    <recommendedName>
        <fullName evidence="5">Ribosomal RNA large subunit methyltransferase H</fullName>
        <ecNumber evidence="5">2.1.1.177</ecNumber>
    </recommendedName>
    <alternativeName>
        <fullName evidence="5">23S rRNA (pseudouridine1915-N3)-methyltransferase</fullName>
    </alternativeName>
    <alternativeName>
        <fullName evidence="5">23S rRNA m3Psi1915 methyltransferase</fullName>
    </alternativeName>
    <alternativeName>
        <fullName evidence="5">rRNA (pseudouridine-N3-)-methyltransferase RlmH</fullName>
    </alternativeName>
</protein>
<sequence>MKLRVCVIGKPKLLYAKAGVEEYLKRLQRYTKLELLYLKEGTPVQEGQRLLEASAGYKRVVLDERGQMPDTLALGARLEAWEVGEKGVAFLIGGADGHSQAVRDEADWLLALSKLTLQHELALVVLLEQLYRVETLKRGEPYHR</sequence>
<keyword evidence="5" id="KW-0963">Cytoplasm</keyword>
<dbReference type="Pfam" id="PF02590">
    <property type="entry name" value="SPOUT_MTase"/>
    <property type="match status" value="1"/>
</dbReference>
<comment type="subunit">
    <text evidence="5">Homodimer.</text>
</comment>
<organism evidence="6 7">
    <name type="scientific">Meiothermus hypogaeus NBRC 106114</name>
    <dbReference type="NCBI Taxonomy" id="1227553"/>
    <lineage>
        <taxon>Bacteria</taxon>
        <taxon>Thermotogati</taxon>
        <taxon>Deinococcota</taxon>
        <taxon>Deinococci</taxon>
        <taxon>Thermales</taxon>
        <taxon>Thermaceae</taxon>
        <taxon>Meiothermus</taxon>
    </lineage>
</organism>
<comment type="subcellular location">
    <subcellularLocation>
        <location evidence="5">Cytoplasm</location>
    </subcellularLocation>
</comment>
<evidence type="ECO:0000256" key="1">
    <source>
        <dbReference type="ARBA" id="ARBA00022603"/>
    </source>
</evidence>
<dbReference type="GO" id="GO:0070038">
    <property type="term" value="F:rRNA (pseudouridine-N3-)-methyltransferase activity"/>
    <property type="evidence" value="ECO:0007669"/>
    <property type="project" value="UniProtKB-UniRule"/>
</dbReference>
<feature type="binding site" evidence="5">
    <location>
        <position position="62"/>
    </location>
    <ligand>
        <name>S-adenosyl-L-methionine</name>
        <dbReference type="ChEBI" id="CHEBI:59789"/>
    </ligand>
</feature>
<dbReference type="Proteomes" id="UP000321197">
    <property type="component" value="Unassembled WGS sequence"/>
</dbReference>
<reference evidence="6 7" key="1">
    <citation type="submission" date="2019-07" db="EMBL/GenBank/DDBJ databases">
        <title>Whole genome shotgun sequence of Meiothermus hypogaeus NBRC 106114.</title>
        <authorList>
            <person name="Hosoyama A."/>
            <person name="Uohara A."/>
            <person name="Ohji S."/>
            <person name="Ichikawa N."/>
        </authorList>
    </citation>
    <scope>NUCLEOTIDE SEQUENCE [LARGE SCALE GENOMIC DNA]</scope>
    <source>
        <strain evidence="6 7">NBRC 106114</strain>
    </source>
</reference>
<dbReference type="InterPro" id="IPR029026">
    <property type="entry name" value="tRNA_m1G_MTases_N"/>
</dbReference>
<dbReference type="EMBL" id="BJXL01000009">
    <property type="protein sequence ID" value="GEM82341.1"/>
    <property type="molecule type" value="Genomic_DNA"/>
</dbReference>
<dbReference type="InterPro" id="IPR003742">
    <property type="entry name" value="RlmH-like"/>
</dbReference>
<keyword evidence="5" id="KW-0698">rRNA processing</keyword>
<feature type="binding site" evidence="5">
    <location>
        <position position="93"/>
    </location>
    <ligand>
        <name>S-adenosyl-L-methionine</name>
        <dbReference type="ChEBI" id="CHEBI:59789"/>
    </ligand>
</feature>
<dbReference type="PANTHER" id="PTHR33603">
    <property type="entry name" value="METHYLTRANSFERASE"/>
    <property type="match status" value="1"/>
</dbReference>
<keyword evidence="3 5" id="KW-0949">S-adenosyl-L-methionine</keyword>
<dbReference type="Gene3D" id="3.40.1280.10">
    <property type="match status" value="1"/>
</dbReference>
<comment type="catalytic activity">
    <reaction evidence="5">
        <text>pseudouridine(1915) in 23S rRNA + S-adenosyl-L-methionine = N(3)-methylpseudouridine(1915) in 23S rRNA + S-adenosyl-L-homocysteine + H(+)</text>
        <dbReference type="Rhea" id="RHEA:42752"/>
        <dbReference type="Rhea" id="RHEA-COMP:10221"/>
        <dbReference type="Rhea" id="RHEA-COMP:10222"/>
        <dbReference type="ChEBI" id="CHEBI:15378"/>
        <dbReference type="ChEBI" id="CHEBI:57856"/>
        <dbReference type="ChEBI" id="CHEBI:59789"/>
        <dbReference type="ChEBI" id="CHEBI:65314"/>
        <dbReference type="ChEBI" id="CHEBI:74486"/>
        <dbReference type="EC" id="2.1.1.177"/>
    </reaction>
</comment>
<keyword evidence="1 5" id="KW-0489">Methyltransferase</keyword>
<comment type="similarity">
    <text evidence="4 5">Belongs to the RNA methyltransferase RlmH family.</text>
</comment>
<dbReference type="PANTHER" id="PTHR33603:SF1">
    <property type="entry name" value="RIBOSOMAL RNA LARGE SUBUNIT METHYLTRANSFERASE H"/>
    <property type="match status" value="1"/>
</dbReference>
<evidence type="ECO:0000256" key="2">
    <source>
        <dbReference type="ARBA" id="ARBA00022679"/>
    </source>
</evidence>
<dbReference type="GO" id="GO:0005737">
    <property type="term" value="C:cytoplasm"/>
    <property type="evidence" value="ECO:0007669"/>
    <property type="project" value="UniProtKB-SubCell"/>
</dbReference>
<comment type="caution">
    <text evidence="6">The sequence shown here is derived from an EMBL/GenBank/DDBJ whole genome shotgun (WGS) entry which is preliminary data.</text>
</comment>
<evidence type="ECO:0000256" key="4">
    <source>
        <dbReference type="ARBA" id="ARBA00038303"/>
    </source>
</evidence>